<feature type="repeat" description="PPR" evidence="12">
    <location>
        <begin position="240"/>
        <end position="274"/>
    </location>
</feature>
<evidence type="ECO:0000256" key="8">
    <source>
        <dbReference type="ARBA" id="ARBA00022980"/>
    </source>
</evidence>
<evidence type="ECO:0000256" key="5">
    <source>
        <dbReference type="ARBA" id="ARBA00022845"/>
    </source>
</evidence>
<dbReference type="Pfam" id="PF13812">
    <property type="entry name" value="PPR_3"/>
    <property type="match status" value="1"/>
</dbReference>
<dbReference type="AlphaFoldDB" id="A0AAD9K7T0"/>
<dbReference type="GO" id="GO:0006417">
    <property type="term" value="P:regulation of translation"/>
    <property type="evidence" value="ECO:0007669"/>
    <property type="project" value="UniProtKB-KW"/>
</dbReference>
<evidence type="ECO:0000256" key="1">
    <source>
        <dbReference type="ARBA" id="ARBA00004173"/>
    </source>
</evidence>
<keyword evidence="3" id="KW-0699">rRNA-binding</keyword>
<dbReference type="EMBL" id="JAODUP010000039">
    <property type="protein sequence ID" value="KAK2166424.1"/>
    <property type="molecule type" value="Genomic_DNA"/>
</dbReference>
<keyword evidence="8" id="KW-0689">Ribosomal protein</keyword>
<evidence type="ECO:0000313" key="13">
    <source>
        <dbReference type="EMBL" id="KAK2166424.1"/>
    </source>
</evidence>
<dbReference type="Proteomes" id="UP001208570">
    <property type="component" value="Unassembled WGS sequence"/>
</dbReference>
<dbReference type="GO" id="GO:1990904">
    <property type="term" value="C:ribonucleoprotein complex"/>
    <property type="evidence" value="ECO:0007669"/>
    <property type="project" value="UniProtKB-KW"/>
</dbReference>
<dbReference type="InterPro" id="IPR055063">
    <property type="entry name" value="Rib_mS39_PPR"/>
</dbReference>
<evidence type="ECO:0000256" key="11">
    <source>
        <dbReference type="ARBA" id="ARBA00035134"/>
    </source>
</evidence>
<dbReference type="NCBIfam" id="TIGR00756">
    <property type="entry name" value="PPR"/>
    <property type="match status" value="1"/>
</dbReference>
<dbReference type="PANTHER" id="PTHR16276">
    <property type="entry name" value="PENTATRICOPEPTIDE REPEAT DOMAIN-CONTAINING PROTEIN 3"/>
    <property type="match status" value="1"/>
</dbReference>
<organism evidence="13 14">
    <name type="scientific">Paralvinella palmiformis</name>
    <dbReference type="NCBI Taxonomy" id="53620"/>
    <lineage>
        <taxon>Eukaryota</taxon>
        <taxon>Metazoa</taxon>
        <taxon>Spiralia</taxon>
        <taxon>Lophotrochozoa</taxon>
        <taxon>Annelida</taxon>
        <taxon>Polychaeta</taxon>
        <taxon>Sedentaria</taxon>
        <taxon>Canalipalpata</taxon>
        <taxon>Terebellida</taxon>
        <taxon>Terebelliformia</taxon>
        <taxon>Alvinellidae</taxon>
        <taxon>Paralvinella</taxon>
    </lineage>
</organism>
<comment type="subcellular location">
    <subcellularLocation>
        <location evidence="1">Mitochondrion</location>
    </subcellularLocation>
</comment>
<dbReference type="InterPro" id="IPR002885">
    <property type="entry name" value="PPR_rpt"/>
</dbReference>
<dbReference type="GO" id="GO:0005739">
    <property type="term" value="C:mitochondrion"/>
    <property type="evidence" value="ECO:0007669"/>
    <property type="project" value="UniProtKB-SubCell"/>
</dbReference>
<protein>
    <recommendedName>
        <fullName evidence="11">Small ribosomal subunit protein mS39</fullName>
    </recommendedName>
</protein>
<keyword evidence="10" id="KW-0687">Ribonucleoprotein</keyword>
<evidence type="ECO:0000256" key="12">
    <source>
        <dbReference type="PROSITE-ProRule" id="PRU00708"/>
    </source>
</evidence>
<evidence type="ECO:0000256" key="2">
    <source>
        <dbReference type="ARBA" id="ARBA00008551"/>
    </source>
</evidence>
<dbReference type="Pfam" id="PF22330">
    <property type="entry name" value="Rib_mS39_PPR"/>
    <property type="match status" value="1"/>
</dbReference>
<dbReference type="GO" id="GO:0032543">
    <property type="term" value="P:mitochondrial translation"/>
    <property type="evidence" value="ECO:0007669"/>
    <property type="project" value="InterPro"/>
</dbReference>
<comment type="similarity">
    <text evidence="2">Belongs to the mitochondrion-specific ribosomal protein mS39 family.</text>
</comment>
<evidence type="ECO:0000256" key="3">
    <source>
        <dbReference type="ARBA" id="ARBA00022730"/>
    </source>
</evidence>
<evidence type="ECO:0000256" key="7">
    <source>
        <dbReference type="ARBA" id="ARBA00022946"/>
    </source>
</evidence>
<keyword evidence="14" id="KW-1185">Reference proteome</keyword>
<evidence type="ECO:0000313" key="14">
    <source>
        <dbReference type="Proteomes" id="UP001208570"/>
    </source>
</evidence>
<keyword evidence="5" id="KW-0810">Translation regulation</keyword>
<dbReference type="GO" id="GO:0019843">
    <property type="term" value="F:rRNA binding"/>
    <property type="evidence" value="ECO:0007669"/>
    <property type="project" value="UniProtKB-KW"/>
</dbReference>
<dbReference type="GO" id="GO:0005840">
    <property type="term" value="C:ribosome"/>
    <property type="evidence" value="ECO:0007669"/>
    <property type="project" value="UniProtKB-KW"/>
</dbReference>
<evidence type="ECO:0000256" key="9">
    <source>
        <dbReference type="ARBA" id="ARBA00023128"/>
    </source>
</evidence>
<keyword evidence="7" id="KW-0809">Transit peptide</keyword>
<evidence type="ECO:0000256" key="10">
    <source>
        <dbReference type="ARBA" id="ARBA00023274"/>
    </source>
</evidence>
<dbReference type="InterPro" id="IPR011990">
    <property type="entry name" value="TPR-like_helical_dom_sf"/>
</dbReference>
<evidence type="ECO:0000256" key="4">
    <source>
        <dbReference type="ARBA" id="ARBA00022737"/>
    </source>
</evidence>
<comment type="caution">
    <text evidence="13">The sequence shown here is derived from an EMBL/GenBank/DDBJ whole genome shotgun (WGS) entry which is preliminary data.</text>
</comment>
<gene>
    <name evidence="13" type="ORF">LSH36_39g08016</name>
</gene>
<dbReference type="PANTHER" id="PTHR16276:SF1">
    <property type="entry name" value="SMALL RIBOSOMAL SUBUNIT PROTEIN MS39"/>
    <property type="match status" value="1"/>
</dbReference>
<keyword evidence="6" id="KW-0694">RNA-binding</keyword>
<name>A0AAD9K7T0_9ANNE</name>
<keyword evidence="4" id="KW-0677">Repeat</keyword>
<sequence length="669" mass="77187">MSSLARYRQCLLNTYGRYIRLERSLSSSAVRRQQTVAATGEKSPDVEDVIIPKRISRSPTAVLDALASTVRRDFYSPPYVYIDDPETIPECLVDRKAYVLAKVSGQRAARYVMKRWPKNFDVNPIDPALEIPDIFKALTGPLAAADTEEGLRERIDLRLVTESFVSYQKNKQAGNDLSDDVVHNLLDLLCVYNSKDEECLLEEERLVTKTAASGSMDKIRNTWKDSGPAEEVFQDMKDPTLRACCSLIKGRAKYYQVDRAYELFRELEEKGMKPDIQTYNAIIIARSLMIHKAENKAEAIKELFQKIKGQGLSPTVETFNNAFVTMTYCSMADNYNAAVFVSSLLSEMYACGLEPTLATWYYIMRIVYRDNDCTSYALHEIMDHLEGKDLEAHHPDDLEFFSTAMVKVCVNLKDLELAYRIDNLLNYRNNYKLIGNHYLEGLYYNFYFKILCTFEQIDTIMEHYEKTVPYWFVPSFNSVHDLIEALELNEGYQYLPKIWTDMFSFRYNKQVKIMTPLCALLAKRKQNKSLQTQYRELVAGYYDIVKYDVMSLEERGDLDKLDSIRTVNAEELGYMCQVCLNSEDPQLARELFSFFLNYKQKIQGQYPEKTLESLVDQFIKEKNFQMCMCNLNDPFDADRQEALGLIYGLGYKSCGSYHGEDQITDGPDA</sequence>
<dbReference type="GO" id="GO:0043024">
    <property type="term" value="F:ribosomal small subunit binding"/>
    <property type="evidence" value="ECO:0007669"/>
    <property type="project" value="InterPro"/>
</dbReference>
<dbReference type="Gene3D" id="1.25.40.10">
    <property type="entry name" value="Tetratricopeptide repeat domain"/>
    <property type="match status" value="2"/>
</dbReference>
<evidence type="ECO:0000256" key="6">
    <source>
        <dbReference type="ARBA" id="ARBA00022884"/>
    </source>
</evidence>
<dbReference type="InterPro" id="IPR037387">
    <property type="entry name" value="PTCD3"/>
</dbReference>
<reference evidence="13" key="1">
    <citation type="journal article" date="2023" name="Mol. Biol. Evol.">
        <title>Third-Generation Sequencing Reveals the Adaptive Role of the Epigenome in Three Deep-Sea Polychaetes.</title>
        <authorList>
            <person name="Perez M."/>
            <person name="Aroh O."/>
            <person name="Sun Y."/>
            <person name="Lan Y."/>
            <person name="Juniper S.K."/>
            <person name="Young C.R."/>
            <person name="Angers B."/>
            <person name="Qian P.Y."/>
        </authorList>
    </citation>
    <scope>NUCLEOTIDE SEQUENCE</scope>
    <source>
        <strain evidence="13">P08H-3</strain>
    </source>
</reference>
<proteinExistence type="inferred from homology"/>
<keyword evidence="9" id="KW-0496">Mitochondrion</keyword>
<accession>A0AAD9K7T0</accession>
<dbReference type="PROSITE" id="PS51375">
    <property type="entry name" value="PPR"/>
    <property type="match status" value="1"/>
</dbReference>